<sequence>MSGFEEGFGEGFQSGFALDDATAFTRLMFELYEYRCAVTGEQFAPSAQLPHPELEIFLFLPLAAGGALSFGNATVVEGAVKGLMAKGLVVVDDNYWVLGKDGARWTRGQMLWRHADRAFWPDRALMARHREYFQRRD</sequence>
<name>A0A3S4DRF7_9HYPH</name>
<evidence type="ECO:0000313" key="2">
    <source>
        <dbReference type="Proteomes" id="UP000268844"/>
    </source>
</evidence>
<accession>A0A3S4DRF7</accession>
<evidence type="ECO:0000313" key="1">
    <source>
        <dbReference type="EMBL" id="VDS05531.1"/>
    </source>
</evidence>
<dbReference type="AlphaFoldDB" id="A0A3S4DRF7"/>
<proteinExistence type="predicted"/>
<protein>
    <submittedName>
        <fullName evidence="1">Uncharacterized protein</fullName>
    </submittedName>
</protein>
<dbReference type="RefSeq" id="WP_126151071.1">
    <property type="nucleotide sequence ID" value="NZ_JBHTMH010000002.1"/>
</dbReference>
<dbReference type="OrthoDB" id="7951040at2"/>
<reference evidence="1 2" key="1">
    <citation type="submission" date="2018-12" db="EMBL/GenBank/DDBJ databases">
        <authorList>
            <person name="Criscuolo A."/>
        </authorList>
    </citation>
    <scope>NUCLEOTIDE SEQUENCE [LARGE SCALE GENOMIC DNA]</scope>
    <source>
        <strain evidence="1">ACIP1116281</strain>
    </source>
</reference>
<dbReference type="EMBL" id="UZWD01000033">
    <property type="protein sequence ID" value="VDS05531.1"/>
    <property type="molecule type" value="Genomic_DNA"/>
</dbReference>
<keyword evidence="2" id="KW-1185">Reference proteome</keyword>
<gene>
    <name evidence="1" type="ORF">DEVEQU_02673</name>
</gene>
<organism evidence="1 2">
    <name type="scientific">Devosia equisanguinis</name>
    <dbReference type="NCBI Taxonomy" id="2490941"/>
    <lineage>
        <taxon>Bacteria</taxon>
        <taxon>Pseudomonadati</taxon>
        <taxon>Pseudomonadota</taxon>
        <taxon>Alphaproteobacteria</taxon>
        <taxon>Hyphomicrobiales</taxon>
        <taxon>Devosiaceae</taxon>
        <taxon>Devosia</taxon>
    </lineage>
</organism>
<dbReference type="Proteomes" id="UP000268844">
    <property type="component" value="Unassembled WGS sequence"/>
</dbReference>